<evidence type="ECO:0000313" key="3">
    <source>
        <dbReference type="Proteomes" id="UP000256980"/>
    </source>
</evidence>
<comment type="caution">
    <text evidence="2">The sequence shown here is derived from an EMBL/GenBank/DDBJ whole genome shotgun (WGS) entry which is preliminary data.</text>
</comment>
<keyword evidence="1" id="KW-1133">Transmembrane helix</keyword>
<reference evidence="2 3" key="1">
    <citation type="submission" date="2018-07" db="EMBL/GenBank/DDBJ databases">
        <title>Genomic Encyclopedia of Type Strains, Phase III (KMG-III): the genomes of soil and plant-associated and newly described type strains.</title>
        <authorList>
            <person name="Whitman W."/>
        </authorList>
    </citation>
    <scope>NUCLEOTIDE SEQUENCE [LARGE SCALE GENOMIC DNA]</scope>
    <source>
        <strain evidence="2 3">CECT 7946</strain>
    </source>
</reference>
<evidence type="ECO:0000313" key="2">
    <source>
        <dbReference type="EMBL" id="RED45597.1"/>
    </source>
</evidence>
<sequence>MILTITLILSFLVALNFLLLIFSCNKTSKKLDNRLPPEVKTEVLTKDKSPKLVSNQLKSRQLAPTGS</sequence>
<keyword evidence="1" id="KW-0812">Transmembrane</keyword>
<protein>
    <submittedName>
        <fullName evidence="2">Uncharacterized protein</fullName>
    </submittedName>
</protein>
<keyword evidence="1" id="KW-0472">Membrane</keyword>
<dbReference type="AlphaFoldDB" id="A0A3D9H7X9"/>
<dbReference type="EMBL" id="QRDV01000002">
    <property type="protein sequence ID" value="RED45597.1"/>
    <property type="molecule type" value="Genomic_DNA"/>
</dbReference>
<keyword evidence="3" id="KW-1185">Reference proteome</keyword>
<dbReference type="Proteomes" id="UP000256980">
    <property type="component" value="Unassembled WGS sequence"/>
</dbReference>
<evidence type="ECO:0000256" key="1">
    <source>
        <dbReference type="SAM" id="Phobius"/>
    </source>
</evidence>
<proteinExistence type="predicted"/>
<accession>A0A3D9H7X9</accession>
<organism evidence="2 3">
    <name type="scientific">Winogradskyella eximia</name>
    <dbReference type="NCBI Taxonomy" id="262006"/>
    <lineage>
        <taxon>Bacteria</taxon>
        <taxon>Pseudomonadati</taxon>
        <taxon>Bacteroidota</taxon>
        <taxon>Flavobacteriia</taxon>
        <taxon>Flavobacteriales</taxon>
        <taxon>Flavobacteriaceae</taxon>
        <taxon>Winogradskyella</taxon>
    </lineage>
</organism>
<feature type="transmembrane region" description="Helical" evidence="1">
    <location>
        <begin position="6"/>
        <end position="24"/>
    </location>
</feature>
<gene>
    <name evidence="2" type="ORF">DFQ10_102473</name>
</gene>
<name>A0A3D9H7X9_9FLAO</name>